<name>A0A235EVQ7_9RHOO</name>
<dbReference type="RefSeq" id="WP_094269173.1">
    <property type="nucleotide sequence ID" value="NZ_NOIH01000018.1"/>
</dbReference>
<organism evidence="1 2">
    <name type="scientific">Thauera propionica</name>
    <dbReference type="NCBI Taxonomy" id="2019431"/>
    <lineage>
        <taxon>Bacteria</taxon>
        <taxon>Pseudomonadati</taxon>
        <taxon>Pseudomonadota</taxon>
        <taxon>Betaproteobacteria</taxon>
        <taxon>Rhodocyclales</taxon>
        <taxon>Zoogloeaceae</taxon>
        <taxon>Thauera</taxon>
    </lineage>
</organism>
<keyword evidence="2" id="KW-1185">Reference proteome</keyword>
<proteinExistence type="predicted"/>
<dbReference type="Proteomes" id="UP000215181">
    <property type="component" value="Unassembled WGS sequence"/>
</dbReference>
<evidence type="ECO:0000313" key="2">
    <source>
        <dbReference type="Proteomes" id="UP000215181"/>
    </source>
</evidence>
<comment type="caution">
    <text evidence="1">The sequence shown here is derived from an EMBL/GenBank/DDBJ whole genome shotgun (WGS) entry which is preliminary data.</text>
</comment>
<reference evidence="1 2" key="1">
    <citation type="submission" date="2017-07" db="EMBL/GenBank/DDBJ databases">
        <title>Thauera sp. KNDSS-Mac4 genome sequence and assembly.</title>
        <authorList>
            <person name="Mayilraj S."/>
        </authorList>
    </citation>
    <scope>NUCLEOTIDE SEQUENCE [LARGE SCALE GENOMIC DNA]</scope>
    <source>
        <strain evidence="1 2">KNDSS-Mac4</strain>
    </source>
</reference>
<dbReference type="EMBL" id="NOIH01000018">
    <property type="protein sequence ID" value="OYD53061.1"/>
    <property type="molecule type" value="Genomic_DNA"/>
</dbReference>
<evidence type="ECO:0000313" key="1">
    <source>
        <dbReference type="EMBL" id="OYD53061.1"/>
    </source>
</evidence>
<sequence length="74" mass="7994">MNITPHQNPLAGLFVRTQPEGASLSVWVGQRELAIELDQAQRAQVADLLAGTEAAAIQIVGAVFREFEVSLPPR</sequence>
<gene>
    <name evidence="1" type="ORF">CGK74_14535</name>
</gene>
<protein>
    <submittedName>
        <fullName evidence="1">Uncharacterized protein</fullName>
    </submittedName>
</protein>
<dbReference type="AlphaFoldDB" id="A0A235EVQ7"/>
<accession>A0A235EVQ7</accession>